<dbReference type="HOGENOM" id="CLU_356010_0_0_1"/>
<dbReference type="GeneID" id="18260186"/>
<dbReference type="EMBL" id="GL988046">
    <property type="protein sequence ID" value="EGS18133.1"/>
    <property type="molecule type" value="Genomic_DNA"/>
</dbReference>
<dbReference type="RefSeq" id="XP_006696464.1">
    <property type="nucleotide sequence ID" value="XM_006696401.1"/>
</dbReference>
<reference evidence="2 3" key="1">
    <citation type="journal article" date="2011" name="Cell">
        <title>Insight into structure and assembly of the nuclear pore complex by utilizing the genome of a eukaryotic thermophile.</title>
        <authorList>
            <person name="Amlacher S."/>
            <person name="Sarges P."/>
            <person name="Flemming D."/>
            <person name="van Noort V."/>
            <person name="Kunze R."/>
            <person name="Devos D.P."/>
            <person name="Arumugam M."/>
            <person name="Bork P."/>
            <person name="Hurt E."/>
        </authorList>
    </citation>
    <scope>NUCLEOTIDE SEQUENCE [LARGE SCALE GENOMIC DNA]</scope>
    <source>
        <strain evidence="3">DSM 1495 / CBS 144.50 / IMI 039719</strain>
    </source>
</reference>
<dbReference type="InterPro" id="IPR038883">
    <property type="entry name" value="AN11006-like"/>
</dbReference>
<organism evidence="3">
    <name type="scientific">Chaetomium thermophilum (strain DSM 1495 / CBS 144.50 / IMI 039719)</name>
    <name type="common">Thermochaetoides thermophila</name>
    <dbReference type="NCBI Taxonomy" id="759272"/>
    <lineage>
        <taxon>Eukaryota</taxon>
        <taxon>Fungi</taxon>
        <taxon>Dikarya</taxon>
        <taxon>Ascomycota</taxon>
        <taxon>Pezizomycotina</taxon>
        <taxon>Sordariomycetes</taxon>
        <taxon>Sordariomycetidae</taxon>
        <taxon>Sordariales</taxon>
        <taxon>Chaetomiaceae</taxon>
        <taxon>Thermochaetoides</taxon>
    </lineage>
</organism>
<accession>G0SFB7</accession>
<sequence length="788" mass="87912">MSVQIKPFLNRTVEPDRRRSTAEVEAATPYSYSIQARPVYSTYFTFAAHPGCPEYSTSSSVRESLAAASTKMSTDSHFYSYHAARNTLTFGRNLYDEYITRQNTAQQKVTQNFNRDFVSVGARPRSIISPATSSITHSNVVGQSAYASNIGQEHRLGQAPVAPASPSSGHAAAQKLPKKGVLGQRDERISDTITVRRPAASSSVPRTKAVVQQVPKKRTTAQRDEYNEDIIVVRDPVARASPRVPRRQGPPTTADIIDLTADEELPTGTTFSHDSNDEDVIELEPPAAEYHKGLRAFLHKPPRQVVTNSRPRKRQRQVQAVSQAAKTRAQLHNPRASAQARITRARNYPDALSARLHENLPVPDRDMALPERPQPSAVQKNNTSHNQNLRPRRKAADIAESEIMVATSSILPSVESSTGFFSLAPEIRDKIYRHLLVSSTPVGVRNLWTELARRTRRRRGNCDSGTRGNDSIININILLVCRQTAAEGIRVLYSENTFLYQLRDPEVVCRLQQEHRLVLRTAPRGFPETGINLEKYAHLLRHITIELEPNRSGTAYEKLMAAAIQALALPHIRLYKLTITVSPLFETYRRKAGGSGTVKTKYLSVVPYFSKNAPVLKALLGVNTRFLRINVHTNSKQNNSTLGRRRAPTPIIITTASAANNNNAGVDSSSDSDSGNNIFQSSAAAYKKTSDTTSRHYEATLDLRYVPWNEVNTPVKRQLSPSPLPDQLEHDELAQAKRRERGQVAKQALLSLRRHIEEACTLSPAELKCVENNIWEEHAEAEKKRKEK</sequence>
<evidence type="ECO:0000313" key="2">
    <source>
        <dbReference type="EMBL" id="EGS18133.1"/>
    </source>
</evidence>
<gene>
    <name evidence="2" type="ORF">CTHT_0061480</name>
</gene>
<evidence type="ECO:0000313" key="3">
    <source>
        <dbReference type="Proteomes" id="UP000008066"/>
    </source>
</evidence>
<dbReference type="AlphaFoldDB" id="G0SFB7"/>
<dbReference type="PANTHER" id="PTHR42085">
    <property type="entry name" value="F-BOX DOMAIN-CONTAINING PROTEIN"/>
    <property type="match status" value="1"/>
</dbReference>
<proteinExistence type="predicted"/>
<feature type="compositionally biased region" description="Low complexity" evidence="1">
    <location>
        <begin position="159"/>
        <end position="173"/>
    </location>
</feature>
<dbReference type="KEGG" id="cthr:CTHT_0061480"/>
<evidence type="ECO:0000256" key="1">
    <source>
        <dbReference type="SAM" id="MobiDB-lite"/>
    </source>
</evidence>
<dbReference type="OrthoDB" id="5413827at2759"/>
<protein>
    <submittedName>
        <fullName evidence="2">Uncharacterized protein</fullName>
    </submittedName>
</protein>
<feature type="compositionally biased region" description="Polar residues" evidence="1">
    <location>
        <begin position="376"/>
        <end position="389"/>
    </location>
</feature>
<feature type="region of interest" description="Disordered" evidence="1">
    <location>
        <begin position="363"/>
        <end position="394"/>
    </location>
</feature>
<feature type="region of interest" description="Disordered" evidence="1">
    <location>
        <begin position="157"/>
        <end position="220"/>
    </location>
</feature>
<dbReference type="Proteomes" id="UP000008066">
    <property type="component" value="Unassembled WGS sequence"/>
</dbReference>
<keyword evidence="3" id="KW-1185">Reference proteome</keyword>
<dbReference type="eggNOG" id="ENOG502RS71">
    <property type="taxonomic scope" value="Eukaryota"/>
</dbReference>
<name>G0SFB7_CHATD</name>
<dbReference type="PANTHER" id="PTHR42085:SF2">
    <property type="entry name" value="F-BOX DOMAIN-CONTAINING PROTEIN"/>
    <property type="match status" value="1"/>
</dbReference>